<dbReference type="PRINTS" id="PR00019">
    <property type="entry name" value="LEURICHRPT"/>
</dbReference>
<evidence type="ECO:0000256" key="1">
    <source>
        <dbReference type="ARBA" id="ARBA00022614"/>
    </source>
</evidence>
<organism evidence="4 5">
    <name type="scientific">Brachionus calyciflorus</name>
    <dbReference type="NCBI Taxonomy" id="104777"/>
    <lineage>
        <taxon>Eukaryota</taxon>
        <taxon>Metazoa</taxon>
        <taxon>Spiralia</taxon>
        <taxon>Gnathifera</taxon>
        <taxon>Rotifera</taxon>
        <taxon>Eurotatoria</taxon>
        <taxon>Monogononta</taxon>
        <taxon>Pseudotrocha</taxon>
        <taxon>Ploima</taxon>
        <taxon>Brachionidae</taxon>
        <taxon>Brachionus</taxon>
    </lineage>
</organism>
<sequence>MNQLQIFVILFFIIKKTNGQIGCTTDKYEIPVIPPRTILSHQCFSGTSYYIIPIDNGSNQREYNELDLSPNLYNVVPVDQLCPFTNIYLLDMSFNRLTNLTNIFKELSCLVSLRILDLSNNRITTPILASDFEDTLPSQLVSLKLNNNRIPSIESAVFVKSNGDSRFPSLELLDLSNNLIRVFDLLWPMTIPSIELTIKLNNNQINNITNQLKMSFDEPLFTPMIDRRRVDLTNNQISRLDDTNLLQYGPNSPDSFREFLYKLSNYDFGQNRSNFICNCPTGIGSYSVLFYRNISARITDKTAPIYRLFCSSPINVYIFEFPCT</sequence>
<dbReference type="EMBL" id="CAJNOC010003979">
    <property type="protein sequence ID" value="CAF1005212.1"/>
    <property type="molecule type" value="Genomic_DNA"/>
</dbReference>
<dbReference type="InterPro" id="IPR001611">
    <property type="entry name" value="Leu-rich_rpt"/>
</dbReference>
<protein>
    <submittedName>
        <fullName evidence="4">Uncharacterized protein</fullName>
    </submittedName>
</protein>
<reference evidence="4" key="1">
    <citation type="submission" date="2021-02" db="EMBL/GenBank/DDBJ databases">
        <authorList>
            <person name="Nowell W R."/>
        </authorList>
    </citation>
    <scope>NUCLEOTIDE SEQUENCE</scope>
    <source>
        <strain evidence="4">Ploen Becks lab</strain>
    </source>
</reference>
<name>A0A814H5N2_9BILA</name>
<dbReference type="Gene3D" id="3.80.10.10">
    <property type="entry name" value="Ribonuclease Inhibitor"/>
    <property type="match status" value="1"/>
</dbReference>
<keyword evidence="3" id="KW-0732">Signal</keyword>
<keyword evidence="1" id="KW-0433">Leucine-rich repeat</keyword>
<feature type="chain" id="PRO_5032656922" evidence="3">
    <location>
        <begin position="20"/>
        <end position="324"/>
    </location>
</feature>
<accession>A0A814H5N2</accession>
<evidence type="ECO:0000256" key="3">
    <source>
        <dbReference type="SAM" id="SignalP"/>
    </source>
</evidence>
<gene>
    <name evidence="4" type="ORF">OXX778_LOCUS16616</name>
</gene>
<dbReference type="Proteomes" id="UP000663879">
    <property type="component" value="Unassembled WGS sequence"/>
</dbReference>
<dbReference type="OrthoDB" id="546383at2759"/>
<dbReference type="PANTHER" id="PTHR24366:SF96">
    <property type="entry name" value="LEUCINE RICH REPEAT CONTAINING 53"/>
    <property type="match status" value="1"/>
</dbReference>
<feature type="signal peptide" evidence="3">
    <location>
        <begin position="1"/>
        <end position="19"/>
    </location>
</feature>
<dbReference type="AlphaFoldDB" id="A0A814H5N2"/>
<dbReference type="SMART" id="SM00369">
    <property type="entry name" value="LRR_TYP"/>
    <property type="match status" value="4"/>
</dbReference>
<keyword evidence="5" id="KW-1185">Reference proteome</keyword>
<evidence type="ECO:0000313" key="4">
    <source>
        <dbReference type="EMBL" id="CAF1005212.1"/>
    </source>
</evidence>
<feature type="non-terminal residue" evidence="4">
    <location>
        <position position="324"/>
    </location>
</feature>
<comment type="caution">
    <text evidence="4">The sequence shown here is derived from an EMBL/GenBank/DDBJ whole genome shotgun (WGS) entry which is preliminary data.</text>
</comment>
<dbReference type="SUPFAM" id="SSF52058">
    <property type="entry name" value="L domain-like"/>
    <property type="match status" value="1"/>
</dbReference>
<dbReference type="PROSITE" id="PS51450">
    <property type="entry name" value="LRR"/>
    <property type="match status" value="2"/>
</dbReference>
<dbReference type="InterPro" id="IPR032675">
    <property type="entry name" value="LRR_dom_sf"/>
</dbReference>
<dbReference type="InterPro" id="IPR003591">
    <property type="entry name" value="Leu-rich_rpt_typical-subtyp"/>
</dbReference>
<dbReference type="Pfam" id="PF00560">
    <property type="entry name" value="LRR_1"/>
    <property type="match status" value="1"/>
</dbReference>
<proteinExistence type="predicted"/>
<evidence type="ECO:0000313" key="5">
    <source>
        <dbReference type="Proteomes" id="UP000663879"/>
    </source>
</evidence>
<evidence type="ECO:0000256" key="2">
    <source>
        <dbReference type="ARBA" id="ARBA00022737"/>
    </source>
</evidence>
<keyword evidence="2" id="KW-0677">Repeat</keyword>
<dbReference type="PANTHER" id="PTHR24366">
    <property type="entry name" value="IG(IMMUNOGLOBULIN) AND LRR(LEUCINE RICH REPEAT) DOMAINS"/>
    <property type="match status" value="1"/>
</dbReference>